<dbReference type="PATRIC" id="fig|760154.4.peg.1072"/>
<sequence>MIPVVVGSIALVAAGYGLKKYLNDESFFESDVFSTLEEDENDDTDALSSFDVIKKTLENSTLKEVFLALGEIKNLPLELSIKPLQSYKETAIDLPLNDENLAILKSFCDVLEKVKSLLNTLLDELDMFVVRENDYSKYNHEEKEKMQELVLLVKTLQEVLSLPLTFDHVTINRAVKRGYEKLKHFEAI</sequence>
<name>I3XWP1_SULBS</name>
<reference evidence="1 2" key="1">
    <citation type="submission" date="2012-06" db="EMBL/GenBank/DDBJ databases">
        <title>Complete sequence of Sulfurospirillum barnesii SES-3.</title>
        <authorList>
            <consortium name="US DOE Joint Genome Institute"/>
            <person name="Lucas S."/>
            <person name="Han J."/>
            <person name="Lapidus A."/>
            <person name="Cheng J.-F."/>
            <person name="Goodwin L."/>
            <person name="Pitluck S."/>
            <person name="Peters L."/>
            <person name="Ovchinnikova G."/>
            <person name="Lu M."/>
            <person name="Detter J.C."/>
            <person name="Han C."/>
            <person name="Tapia R."/>
            <person name="Land M."/>
            <person name="Hauser L."/>
            <person name="Kyrpides N."/>
            <person name="Ivanova N."/>
            <person name="Pagani I."/>
            <person name="Stolz J."/>
            <person name="Arkin A."/>
            <person name="Dehal P."/>
            <person name="Oremland R."/>
            <person name="Saltikov C."/>
            <person name="Basu P."/>
            <person name="Hollibaugh J."/>
            <person name="Newman D."/>
            <person name="Stolyar S."/>
            <person name="Hazen T."/>
            <person name="Woyke T."/>
        </authorList>
    </citation>
    <scope>NUCLEOTIDE SEQUENCE [LARGE SCALE GENOMIC DNA]</scope>
    <source>
        <strain evidence="2">ATCC 700032 / DSM 10660 / SES-3</strain>
    </source>
</reference>
<dbReference type="EMBL" id="CP003333">
    <property type="protein sequence ID" value="AFL68365.1"/>
    <property type="molecule type" value="Genomic_DNA"/>
</dbReference>
<dbReference type="RefSeq" id="WP_014769244.1">
    <property type="nucleotide sequence ID" value="NC_018002.1"/>
</dbReference>
<dbReference type="Proteomes" id="UP000006176">
    <property type="component" value="Chromosome"/>
</dbReference>
<dbReference type="AlphaFoldDB" id="I3XWP1"/>
<evidence type="ECO:0000313" key="2">
    <source>
        <dbReference type="Proteomes" id="UP000006176"/>
    </source>
</evidence>
<dbReference type="HOGENOM" id="CLU_1440375_0_0_7"/>
<protein>
    <submittedName>
        <fullName evidence="1">Uncharacterized protein</fullName>
    </submittedName>
</protein>
<dbReference type="KEGG" id="sba:Sulba_1068"/>
<accession>I3XWP1</accession>
<dbReference type="STRING" id="760154.Sulba_1068"/>
<organism evidence="1 2">
    <name type="scientific">Sulfurospirillum barnesii (strain ATCC 700032 / DSM 10660 / SES-3)</name>
    <dbReference type="NCBI Taxonomy" id="760154"/>
    <lineage>
        <taxon>Bacteria</taxon>
        <taxon>Pseudomonadati</taxon>
        <taxon>Campylobacterota</taxon>
        <taxon>Epsilonproteobacteria</taxon>
        <taxon>Campylobacterales</taxon>
        <taxon>Sulfurospirillaceae</taxon>
        <taxon>Sulfurospirillum</taxon>
    </lineage>
</organism>
<dbReference type="OrthoDB" id="5356867at2"/>
<gene>
    <name evidence="1" type="ordered locus">Sulba_1068</name>
</gene>
<evidence type="ECO:0000313" key="1">
    <source>
        <dbReference type="EMBL" id="AFL68365.1"/>
    </source>
</evidence>
<keyword evidence="2" id="KW-1185">Reference proteome</keyword>
<proteinExistence type="predicted"/>